<dbReference type="NCBIfam" id="TIGR01411">
    <property type="entry name" value="tatAE"/>
    <property type="match status" value="1"/>
</dbReference>
<evidence type="ECO:0000256" key="2">
    <source>
        <dbReference type="ARBA" id="ARBA00022448"/>
    </source>
</evidence>
<sequence length="93" mass="10435">MGVSGISIWQLLIILVIVLVLFGTKKLRTIGGDLGEAVKNFREAMKDEKPSSPTSSQIMEMDHKREDNSTSYDSQQSPHSQVQNKNFDKPENN</sequence>
<keyword evidence="4 9" id="KW-0812">Transmembrane</keyword>
<keyword evidence="3 9" id="KW-1003">Cell membrane</keyword>
<keyword evidence="2 9" id="KW-0813">Transport</keyword>
<evidence type="ECO:0000256" key="4">
    <source>
        <dbReference type="ARBA" id="ARBA00022692"/>
    </source>
</evidence>
<protein>
    <recommendedName>
        <fullName evidence="9">Sec-independent protein translocase protein TatA</fullName>
    </recommendedName>
</protein>
<dbReference type="GO" id="GO:0008320">
    <property type="term" value="F:protein transmembrane transporter activity"/>
    <property type="evidence" value="ECO:0007669"/>
    <property type="project" value="UniProtKB-UniRule"/>
</dbReference>
<evidence type="ECO:0000256" key="1">
    <source>
        <dbReference type="ARBA" id="ARBA00004162"/>
    </source>
</evidence>
<accession>A0A7G1QCS6</accession>
<keyword evidence="12" id="KW-1185">Reference proteome</keyword>
<evidence type="ECO:0000256" key="10">
    <source>
        <dbReference type="SAM" id="MobiDB-lite"/>
    </source>
</evidence>
<feature type="compositionally biased region" description="Polar residues" evidence="10">
    <location>
        <begin position="69"/>
        <end position="85"/>
    </location>
</feature>
<dbReference type="InterPro" id="IPR006312">
    <property type="entry name" value="TatA/E"/>
</dbReference>
<evidence type="ECO:0000313" key="11">
    <source>
        <dbReference type="EMBL" id="CAB1277568.1"/>
    </source>
</evidence>
<dbReference type="HAMAP" id="MF_00236">
    <property type="entry name" value="TatA_E"/>
    <property type="match status" value="1"/>
</dbReference>
<keyword evidence="8 9" id="KW-0472">Membrane</keyword>
<gene>
    <name evidence="9 11" type="primary">tatA</name>
    <name evidence="11" type="ORF">NSCAC_1733</name>
</gene>
<comment type="similarity">
    <text evidence="9">Belongs to the TatA/E family.</text>
</comment>
<evidence type="ECO:0000313" key="12">
    <source>
        <dbReference type="Proteomes" id="UP000516072"/>
    </source>
</evidence>
<keyword evidence="5 9" id="KW-0653">Protein transport</keyword>
<comment type="function">
    <text evidence="9">Part of the twin-arginine translocation (Tat) system that transports large folded proteins containing a characteristic twin-arginine motif in their signal peptide across membranes. TatA could form the protein-conducting channel of the Tat system.</text>
</comment>
<feature type="region of interest" description="Disordered" evidence="10">
    <location>
        <begin position="42"/>
        <end position="93"/>
    </location>
</feature>
<evidence type="ECO:0000256" key="8">
    <source>
        <dbReference type="ARBA" id="ARBA00023136"/>
    </source>
</evidence>
<evidence type="ECO:0000256" key="7">
    <source>
        <dbReference type="ARBA" id="ARBA00023010"/>
    </source>
</evidence>
<dbReference type="EMBL" id="LR778175">
    <property type="protein sequence ID" value="CAB1277568.1"/>
    <property type="molecule type" value="Genomic_DNA"/>
</dbReference>
<comment type="subcellular location">
    <subcellularLocation>
        <location evidence="1 9">Cell membrane</location>
        <topology evidence="1 9">Single-pass membrane protein</topology>
    </subcellularLocation>
</comment>
<dbReference type="AlphaFoldDB" id="A0A7G1QCS6"/>
<proteinExistence type="inferred from homology"/>
<dbReference type="Gene3D" id="1.20.5.3310">
    <property type="match status" value="1"/>
</dbReference>
<comment type="subunit">
    <text evidence="9">The Tat system comprises two distinct complexes: a TatABC complex, containing multiple copies of TatA, TatB and TatC subunits, and a separate TatA complex, containing only TatA subunits. Substrates initially bind to the TatABC complex, which probably triggers association of the separate TatA complex to form the active translocon.</text>
</comment>
<dbReference type="GO" id="GO:0043953">
    <property type="term" value="P:protein transport by the Tat complex"/>
    <property type="evidence" value="ECO:0007669"/>
    <property type="project" value="UniProtKB-UniRule"/>
</dbReference>
<feature type="transmembrane region" description="Helical" evidence="9">
    <location>
        <begin position="6"/>
        <end position="24"/>
    </location>
</feature>
<name>A0A7G1QCS6_9GAMM</name>
<dbReference type="KEGG" id="ntg:NSCAC_1733"/>
<dbReference type="InterPro" id="IPR003369">
    <property type="entry name" value="TatA/B/E"/>
</dbReference>
<evidence type="ECO:0000256" key="5">
    <source>
        <dbReference type="ARBA" id="ARBA00022927"/>
    </source>
</evidence>
<reference evidence="11 12" key="1">
    <citation type="submission" date="2020-03" db="EMBL/GenBank/DDBJ databases">
        <authorList>
            <person name="Picone N."/>
        </authorList>
    </citation>
    <scope>NUCLEOTIDE SEQUENCE [LARGE SCALE GENOMIC DNA]</scope>
    <source>
        <strain evidence="11">NSCAC1</strain>
    </source>
</reference>
<keyword evidence="7 9" id="KW-0811">Translocation</keyword>
<evidence type="ECO:0000256" key="9">
    <source>
        <dbReference type="HAMAP-Rule" id="MF_00236"/>
    </source>
</evidence>
<dbReference type="Pfam" id="PF02416">
    <property type="entry name" value="TatA_B_E"/>
    <property type="match status" value="1"/>
</dbReference>
<dbReference type="GO" id="GO:0033281">
    <property type="term" value="C:TAT protein transport complex"/>
    <property type="evidence" value="ECO:0007669"/>
    <property type="project" value="UniProtKB-UniRule"/>
</dbReference>
<dbReference type="RefSeq" id="WP_197744374.1">
    <property type="nucleotide sequence ID" value="NZ_LR778175.1"/>
</dbReference>
<organism evidence="11 12">
    <name type="scientific">Candidatus Nitrosacidococcus tergens</name>
    <dbReference type="NCBI Taxonomy" id="553981"/>
    <lineage>
        <taxon>Bacteria</taxon>
        <taxon>Pseudomonadati</taxon>
        <taxon>Pseudomonadota</taxon>
        <taxon>Gammaproteobacteria</taxon>
        <taxon>Chromatiales</taxon>
        <taxon>Chromatiaceae</taxon>
        <taxon>Candidatus Nitrosacidococcus</taxon>
    </lineage>
</organism>
<dbReference type="PANTHER" id="PTHR42982:SF1">
    <property type="entry name" value="SEC-INDEPENDENT PROTEIN TRANSLOCASE PROTEIN TATA"/>
    <property type="match status" value="1"/>
</dbReference>
<evidence type="ECO:0000256" key="6">
    <source>
        <dbReference type="ARBA" id="ARBA00022989"/>
    </source>
</evidence>
<evidence type="ECO:0000256" key="3">
    <source>
        <dbReference type="ARBA" id="ARBA00022475"/>
    </source>
</evidence>
<keyword evidence="6 9" id="KW-1133">Transmembrane helix</keyword>
<dbReference type="PANTHER" id="PTHR42982">
    <property type="entry name" value="SEC-INDEPENDENT PROTEIN TRANSLOCASE PROTEIN TATA"/>
    <property type="match status" value="1"/>
</dbReference>
<dbReference type="Proteomes" id="UP000516072">
    <property type="component" value="Chromosome"/>
</dbReference>